<organism evidence="1">
    <name type="scientific">marine metagenome</name>
    <dbReference type="NCBI Taxonomy" id="408172"/>
    <lineage>
        <taxon>unclassified sequences</taxon>
        <taxon>metagenomes</taxon>
        <taxon>ecological metagenomes</taxon>
    </lineage>
</organism>
<gene>
    <name evidence="1" type="ORF">METZ01_LOCUS162497</name>
</gene>
<evidence type="ECO:0008006" key="2">
    <source>
        <dbReference type="Google" id="ProtNLM"/>
    </source>
</evidence>
<sequence length="319" mass="35440">EERSFRMHRFNLFTYSVVSDRVRLSSEIEFEDGAEEIKLEYGVIDFEIREELNFRAGIILSPLGKFNLSHDSPVNELTDRPLVVTEIIPSTLSEPGAGFWGSFYPSPTSRITYELYAVNGFNEGVISGAATNIKDGKSSLGKDNNNMPAVVGRVAVSPIQGLEVGGSFHVGQYNVSSDEGVVIDDKHYLKIFGLDWEYRRDRWSFLGEYARARIDMPAGFTGFLPESQQGVFAQVGYRFLTGLTSTLPNSSMAGVLRVEGVDFDNDVSGDGLRRVTLGVNFRPVEDTVFKLDYQLNRSTDALNVATPGRAFLFSVATYF</sequence>
<feature type="non-terminal residue" evidence="1">
    <location>
        <position position="1"/>
    </location>
</feature>
<proteinExistence type="predicted"/>
<dbReference type="AlphaFoldDB" id="A0A382B8S7"/>
<dbReference type="InterPro" id="IPR023614">
    <property type="entry name" value="Porin_dom_sf"/>
</dbReference>
<evidence type="ECO:0000313" key="1">
    <source>
        <dbReference type="EMBL" id="SVB09643.1"/>
    </source>
</evidence>
<name>A0A382B8S7_9ZZZZ</name>
<reference evidence="1" key="1">
    <citation type="submission" date="2018-05" db="EMBL/GenBank/DDBJ databases">
        <authorList>
            <person name="Lanie J.A."/>
            <person name="Ng W.-L."/>
            <person name="Kazmierczak K.M."/>
            <person name="Andrzejewski T.M."/>
            <person name="Davidsen T.M."/>
            <person name="Wayne K.J."/>
            <person name="Tettelin H."/>
            <person name="Glass J.I."/>
            <person name="Rusch D."/>
            <person name="Podicherti R."/>
            <person name="Tsui H.-C.T."/>
            <person name="Winkler M.E."/>
        </authorList>
    </citation>
    <scope>NUCLEOTIDE SEQUENCE</scope>
</reference>
<dbReference type="EMBL" id="UINC01028523">
    <property type="protein sequence ID" value="SVB09643.1"/>
    <property type="molecule type" value="Genomic_DNA"/>
</dbReference>
<accession>A0A382B8S7</accession>
<dbReference type="Gene3D" id="2.40.160.10">
    <property type="entry name" value="Porin"/>
    <property type="match status" value="1"/>
</dbReference>
<dbReference type="SUPFAM" id="SSF56935">
    <property type="entry name" value="Porins"/>
    <property type="match status" value="1"/>
</dbReference>
<protein>
    <recommendedName>
        <fullName evidence="2">TonB-dependent receptor-like beta-barrel domain-containing protein</fullName>
    </recommendedName>
</protein>